<reference evidence="2" key="2">
    <citation type="submission" date="2008-05" db="EMBL/GenBank/DDBJ databases">
        <authorList>
            <person name="Oliveira D.C.S.G."/>
            <person name="Raychoudhury R."/>
            <person name="Lavrov D.V."/>
            <person name="Werren J.H."/>
        </authorList>
    </citation>
    <scope>NUCLEOTIDE SEQUENCE</scope>
    <source>
        <strain evidence="2">AsymC</strain>
    </source>
</reference>
<keyword evidence="1" id="KW-0812">Transmembrane</keyword>
<protein>
    <submittedName>
        <fullName evidence="2">NADH dehydrogenase subunit 6</fullName>
    </submittedName>
</protein>
<gene>
    <name evidence="2" type="primary">nad6</name>
</gene>
<evidence type="ECO:0000256" key="1">
    <source>
        <dbReference type="SAM" id="Phobius"/>
    </source>
</evidence>
<sequence>MMKTMITIQIYYIIMMIFISLLIISLPSHNKNIHPLIFCLLLLLLTIFNSMNISLLNYTHWFSYILFLIMIGGMMIIFLYFTSFINNMKMKINWTMFLSLPIKLMMLLMFITMMLLMNNTFLPWNNKIMEFFFTNSIYNNINYMFMYNKNISMIITMMYLLMCLTMIVKITINNKLTLRKIN</sequence>
<keyword evidence="2" id="KW-0496">Mitochondrion</keyword>
<evidence type="ECO:0000313" key="2">
    <source>
        <dbReference type="EMBL" id="ACH81740.1"/>
    </source>
</evidence>
<geneLocation type="mitochondrion" evidence="2"/>
<dbReference type="EMBL" id="EU746609">
    <property type="protein sequence ID" value="ACH81740.1"/>
    <property type="molecule type" value="Genomic_DNA"/>
</dbReference>
<feature type="transmembrane region" description="Helical" evidence="1">
    <location>
        <begin position="94"/>
        <end position="117"/>
    </location>
</feature>
<feature type="transmembrane region" description="Helical" evidence="1">
    <location>
        <begin position="36"/>
        <end position="55"/>
    </location>
</feature>
<organism evidence="2">
    <name type="scientific">Nasonia vitripennis</name>
    <name type="common">Parasitic wasp</name>
    <dbReference type="NCBI Taxonomy" id="7425"/>
    <lineage>
        <taxon>Eukaryota</taxon>
        <taxon>Metazoa</taxon>
        <taxon>Ecdysozoa</taxon>
        <taxon>Arthropoda</taxon>
        <taxon>Hexapoda</taxon>
        <taxon>Insecta</taxon>
        <taxon>Pterygota</taxon>
        <taxon>Neoptera</taxon>
        <taxon>Endopterygota</taxon>
        <taxon>Hymenoptera</taxon>
        <taxon>Apocrita</taxon>
        <taxon>Proctotrupomorpha</taxon>
        <taxon>Chalcidoidea</taxon>
        <taxon>Pteromalidae</taxon>
        <taxon>Pteromalinae</taxon>
        <taxon>Nasonia</taxon>
    </lineage>
</organism>
<reference evidence="2" key="1">
    <citation type="journal article" date="2008" name="Mol. Biol. Evol.">
        <title>Rapidly evolving mitochondrial genome and directional selection in mitochondrial genes in the parasitic wasp nasonia (hymenoptera: pteromalidae).</title>
        <authorList>
            <person name="Oliveira D.C."/>
            <person name="Raychoudhury R."/>
            <person name="Lavrov D.V."/>
            <person name="Werren J.H."/>
        </authorList>
    </citation>
    <scope>NUCLEOTIDE SEQUENCE</scope>
    <source>
        <strain evidence="2">AsymC</strain>
    </source>
</reference>
<feature type="transmembrane region" description="Helical" evidence="1">
    <location>
        <begin position="6"/>
        <end position="24"/>
    </location>
</feature>
<name>B5T2Z5_NASVI</name>
<dbReference type="AlphaFoldDB" id="B5T2Z5"/>
<feature type="transmembrane region" description="Helical" evidence="1">
    <location>
        <begin position="151"/>
        <end position="172"/>
    </location>
</feature>
<keyword evidence="1" id="KW-1133">Transmembrane helix</keyword>
<proteinExistence type="predicted"/>
<keyword evidence="1" id="KW-0472">Membrane</keyword>
<accession>B5T2Z5</accession>
<feature type="transmembrane region" description="Helical" evidence="1">
    <location>
        <begin position="61"/>
        <end position="82"/>
    </location>
</feature>